<keyword evidence="2" id="KW-0677">Repeat</keyword>
<dbReference type="PANTHER" id="PTHR19229">
    <property type="entry name" value="ATP-BINDING CASSETTE TRANSPORTER SUBFAMILY A ABCA"/>
    <property type="match status" value="1"/>
</dbReference>
<dbReference type="SUPFAM" id="SSF52540">
    <property type="entry name" value="P-loop containing nucleoside triphosphate hydrolases"/>
    <property type="match status" value="1"/>
</dbReference>
<keyword evidence="3" id="KW-1133">Transmembrane helix</keyword>
<evidence type="ECO:0000259" key="4">
    <source>
        <dbReference type="Pfam" id="PF00005"/>
    </source>
</evidence>
<accession>A0A087UK05</accession>
<dbReference type="Proteomes" id="UP000054359">
    <property type="component" value="Unassembled WGS sequence"/>
</dbReference>
<evidence type="ECO:0000256" key="2">
    <source>
        <dbReference type="ARBA" id="ARBA00022737"/>
    </source>
</evidence>
<dbReference type="GO" id="GO:0005319">
    <property type="term" value="F:lipid transporter activity"/>
    <property type="evidence" value="ECO:0007669"/>
    <property type="project" value="TreeGrafter"/>
</dbReference>
<dbReference type="Gene3D" id="3.40.50.300">
    <property type="entry name" value="P-loop containing nucleotide triphosphate hydrolases"/>
    <property type="match status" value="1"/>
</dbReference>
<dbReference type="InterPro" id="IPR003439">
    <property type="entry name" value="ABC_transporter-like_ATP-bd"/>
</dbReference>
<dbReference type="InterPro" id="IPR027417">
    <property type="entry name" value="P-loop_NTPase"/>
</dbReference>
<evidence type="ECO:0000256" key="1">
    <source>
        <dbReference type="ARBA" id="ARBA00022448"/>
    </source>
</evidence>
<gene>
    <name evidence="5" type="ORF">X975_11238</name>
</gene>
<dbReference type="GO" id="GO:0140359">
    <property type="term" value="F:ABC-type transporter activity"/>
    <property type="evidence" value="ECO:0007669"/>
    <property type="project" value="InterPro"/>
</dbReference>
<reference evidence="5 6" key="1">
    <citation type="submission" date="2013-11" db="EMBL/GenBank/DDBJ databases">
        <title>Genome sequencing of Stegodyphus mimosarum.</title>
        <authorList>
            <person name="Bechsgaard J."/>
        </authorList>
    </citation>
    <scope>NUCLEOTIDE SEQUENCE [LARGE SCALE GENOMIC DNA]</scope>
</reference>
<dbReference type="EMBL" id="KK120178">
    <property type="protein sequence ID" value="KFM77694.1"/>
    <property type="molecule type" value="Genomic_DNA"/>
</dbReference>
<dbReference type="GO" id="GO:0016020">
    <property type="term" value="C:membrane"/>
    <property type="evidence" value="ECO:0007669"/>
    <property type="project" value="InterPro"/>
</dbReference>
<feature type="non-terminal residue" evidence="5">
    <location>
        <position position="567"/>
    </location>
</feature>
<dbReference type="AlphaFoldDB" id="A0A087UK05"/>
<sequence>MDKMIQDLNLPLKRHSKVKVLSGGMKRKLSVAIAFVGGSRVVILDEPTAGVDPYSRRAIWDLILKYKNGRTILLSTHHMDEADVLGDRIAIISNGQLRCCGTPLFLKNNLGDGYHLYIVKQQAESSFDNEKNENLVTAFITKHVSTAYLVSESKRELHYILPINELRKGSFEKLFDALESNLSSLGIASYGIKNTTLEEVFLKVAEKSQRDVHCDQTTLGLDGAGSYKVEGKMLLLQQFSTILLKRFYCTKRNWKGLFSQILLPAFFVSIAMSVALTAPKVEDLPPLVLSTSQYYNYTQPKGNVIPYSRNKLDLECNCERWSKDANSEEVFATLFLPSGVGATCVLISPFNNSFDEKMNFSARNYDLLSAFFEPSCESVFVPGVPFDNFVPQSPTNIPHMSNFMPNITTLQSTEPPKRYYPNCHCSDDKTGYVCEDYYTDPPSVKVVTSDILLDISRQNEHEYFLYTTGMYRLRRYGAFSFGLVRDYVPPNFGQNAPPLFRKVAVRNVAKVWYNNKGYHSMPTYVNSLNNAILRANLPKSKGYAAAYGITVINHPMTDTSYLLSKDQ</sequence>
<keyword evidence="5" id="KW-0547">Nucleotide-binding</keyword>
<keyword evidence="3" id="KW-0472">Membrane</keyword>
<protein>
    <submittedName>
        <fullName evidence="5">ATP-binding cassette sub-family A member 2</fullName>
    </submittedName>
</protein>
<keyword evidence="6" id="KW-1185">Reference proteome</keyword>
<dbReference type="Pfam" id="PF00005">
    <property type="entry name" value="ABC_tran"/>
    <property type="match status" value="1"/>
</dbReference>
<dbReference type="InterPro" id="IPR026082">
    <property type="entry name" value="ABCA"/>
</dbReference>
<feature type="transmembrane region" description="Helical" evidence="3">
    <location>
        <begin position="261"/>
        <end position="278"/>
    </location>
</feature>
<keyword evidence="5" id="KW-0067">ATP-binding</keyword>
<dbReference type="STRING" id="407821.A0A087UK05"/>
<organism evidence="5 6">
    <name type="scientific">Stegodyphus mimosarum</name>
    <name type="common">African social velvet spider</name>
    <dbReference type="NCBI Taxonomy" id="407821"/>
    <lineage>
        <taxon>Eukaryota</taxon>
        <taxon>Metazoa</taxon>
        <taxon>Ecdysozoa</taxon>
        <taxon>Arthropoda</taxon>
        <taxon>Chelicerata</taxon>
        <taxon>Arachnida</taxon>
        <taxon>Araneae</taxon>
        <taxon>Araneomorphae</taxon>
        <taxon>Entelegynae</taxon>
        <taxon>Eresoidea</taxon>
        <taxon>Eresidae</taxon>
        <taxon>Stegodyphus</taxon>
    </lineage>
</organism>
<evidence type="ECO:0000313" key="5">
    <source>
        <dbReference type="EMBL" id="KFM77694.1"/>
    </source>
</evidence>
<dbReference type="PANTHER" id="PTHR19229:SF36">
    <property type="entry name" value="ATP-BINDING CASSETTE SUB-FAMILY A MEMBER 2"/>
    <property type="match status" value="1"/>
</dbReference>
<proteinExistence type="predicted"/>
<dbReference type="OrthoDB" id="10255969at2759"/>
<name>A0A087UK05_STEMI</name>
<evidence type="ECO:0000313" key="6">
    <source>
        <dbReference type="Proteomes" id="UP000054359"/>
    </source>
</evidence>
<feature type="domain" description="ABC transporter" evidence="4">
    <location>
        <begin position="2"/>
        <end position="49"/>
    </location>
</feature>
<dbReference type="GO" id="GO:0005524">
    <property type="term" value="F:ATP binding"/>
    <property type="evidence" value="ECO:0007669"/>
    <property type="project" value="UniProtKB-KW"/>
</dbReference>
<dbReference type="GO" id="GO:0016887">
    <property type="term" value="F:ATP hydrolysis activity"/>
    <property type="evidence" value="ECO:0007669"/>
    <property type="project" value="InterPro"/>
</dbReference>
<evidence type="ECO:0000256" key="3">
    <source>
        <dbReference type="SAM" id="Phobius"/>
    </source>
</evidence>
<keyword evidence="1" id="KW-0813">Transport</keyword>
<keyword evidence="3" id="KW-0812">Transmembrane</keyword>